<dbReference type="InterPro" id="IPR003151">
    <property type="entry name" value="PIK-rel_kinase_FAT"/>
</dbReference>
<dbReference type="GO" id="GO:0004674">
    <property type="term" value="F:protein serine/threonine kinase activity"/>
    <property type="evidence" value="ECO:0007669"/>
    <property type="project" value="InterPro"/>
</dbReference>
<evidence type="ECO:0000259" key="1">
    <source>
        <dbReference type="Pfam" id="PF02259"/>
    </source>
</evidence>
<dbReference type="Pfam" id="PF02259">
    <property type="entry name" value="FAT"/>
    <property type="match status" value="1"/>
</dbReference>
<proteinExistence type="predicted"/>
<organism evidence="2 3">
    <name type="scientific">Coregonus suidteri</name>
    <dbReference type="NCBI Taxonomy" id="861788"/>
    <lineage>
        <taxon>Eukaryota</taxon>
        <taxon>Metazoa</taxon>
        <taxon>Chordata</taxon>
        <taxon>Craniata</taxon>
        <taxon>Vertebrata</taxon>
        <taxon>Euteleostomi</taxon>
        <taxon>Actinopterygii</taxon>
        <taxon>Neopterygii</taxon>
        <taxon>Teleostei</taxon>
        <taxon>Protacanthopterygii</taxon>
        <taxon>Salmoniformes</taxon>
        <taxon>Salmonidae</taxon>
        <taxon>Coregoninae</taxon>
        <taxon>Coregonus</taxon>
    </lineage>
</organism>
<dbReference type="InterPro" id="IPR038980">
    <property type="entry name" value="ATM_plant"/>
</dbReference>
<reference evidence="2 3" key="1">
    <citation type="submission" date="2021-04" db="EMBL/GenBank/DDBJ databases">
        <authorList>
            <person name="De Guttry C."/>
            <person name="Zahm M."/>
            <person name="Klopp C."/>
            <person name="Cabau C."/>
            <person name="Louis A."/>
            <person name="Berthelot C."/>
            <person name="Parey E."/>
            <person name="Roest Crollius H."/>
            <person name="Montfort J."/>
            <person name="Robinson-Rechavi M."/>
            <person name="Bucao C."/>
            <person name="Bouchez O."/>
            <person name="Gislard M."/>
            <person name="Lluch J."/>
            <person name="Milhes M."/>
            <person name="Lampietro C."/>
            <person name="Lopez Roques C."/>
            <person name="Donnadieu C."/>
            <person name="Braasch I."/>
            <person name="Desvignes T."/>
            <person name="Postlethwait J."/>
            <person name="Bobe J."/>
            <person name="Wedekind C."/>
            <person name="Guiguen Y."/>
        </authorList>
    </citation>
    <scope>NUCLEOTIDE SEQUENCE [LARGE SCALE GENOMIC DNA]</scope>
    <source>
        <strain evidence="2">Cs_M1</strain>
        <tissue evidence="2">Blood</tissue>
    </source>
</reference>
<feature type="domain" description="PIK-related kinase FAT" evidence="1">
    <location>
        <begin position="38"/>
        <end position="121"/>
    </location>
</feature>
<dbReference type="EMBL" id="JAGTTL010000032">
    <property type="protein sequence ID" value="KAK6296639.1"/>
    <property type="molecule type" value="Genomic_DNA"/>
</dbReference>
<name>A0AAN8KWM4_9TELE</name>
<dbReference type="Proteomes" id="UP001356427">
    <property type="component" value="Unassembled WGS sequence"/>
</dbReference>
<dbReference type="GO" id="GO:0006974">
    <property type="term" value="P:DNA damage response"/>
    <property type="evidence" value="ECO:0007669"/>
    <property type="project" value="InterPro"/>
</dbReference>
<keyword evidence="3" id="KW-1185">Reference proteome</keyword>
<protein>
    <recommendedName>
        <fullName evidence="1">PIK-related kinase FAT domain-containing protein</fullName>
    </recommendedName>
</protein>
<gene>
    <name evidence="2" type="ORF">J4Q44_G00327810</name>
</gene>
<accession>A0AAN8KWM4</accession>
<evidence type="ECO:0000313" key="2">
    <source>
        <dbReference type="EMBL" id="KAK6296639.1"/>
    </source>
</evidence>
<comment type="caution">
    <text evidence="2">The sequence shown here is derived from an EMBL/GenBank/DDBJ whole genome shotgun (WGS) entry which is preliminary data.</text>
</comment>
<evidence type="ECO:0000313" key="3">
    <source>
        <dbReference type="Proteomes" id="UP001356427"/>
    </source>
</evidence>
<dbReference type="PANTHER" id="PTHR37079">
    <property type="entry name" value="SERINE/THREONINE-PROTEIN KINASE ATM"/>
    <property type="match status" value="1"/>
</dbReference>
<dbReference type="PANTHER" id="PTHR37079:SF4">
    <property type="entry name" value="SERINE_THREONINE-PROTEIN KINASE ATM"/>
    <property type="match status" value="1"/>
</dbReference>
<dbReference type="AlphaFoldDB" id="A0AAN8KWM4"/>
<sequence length="281" mass="32202">MRGLESEGVEWRAELRELRFQAAWRNMQWDCDLSERGSEVEELCRGSLEAVSSLYPALRNLQGISELESVRQLFSKPLTDVGLAEVCSHWQQHSQLLVDSDFGLVEPILALRSVAQETLIYQERDPEKRKYLSTVLTSHLMELCQLHDSEENWVKVLWDDGRGHVPSNLGTKSQVPTSLTRVSMRVRGLGGGPLHSTPLRRNYPSLYKNWALHLPLVALTLYLTAKKNVEEFIHQVHRDHCHQCAPSHIGCWDLAWILLVLQMCAWGAMWRWSLCQPVSVV</sequence>